<protein>
    <recommendedName>
        <fullName evidence="4">Sulfatase N-terminal domain-containing protein</fullName>
    </recommendedName>
</protein>
<evidence type="ECO:0000313" key="2">
    <source>
        <dbReference type="EMBL" id="AUG48026.1"/>
    </source>
</evidence>
<dbReference type="SUPFAM" id="SSF53649">
    <property type="entry name" value="Alkaline phosphatase-like"/>
    <property type="match status" value="1"/>
</dbReference>
<gene>
    <name evidence="2" type="ORF">BVU17_11040</name>
</gene>
<accession>A0A2H4ZZV7</accession>
<dbReference type="EMBL" id="CP019154">
    <property type="protein sequence ID" value="AUG48026.1"/>
    <property type="molecule type" value="Genomic_DNA"/>
</dbReference>
<dbReference type="OrthoDB" id="100846at2157"/>
<evidence type="ECO:0000313" key="3">
    <source>
        <dbReference type="Proteomes" id="UP000242917"/>
    </source>
</evidence>
<dbReference type="AlphaFoldDB" id="A0A2H4ZZV7"/>
<feature type="region of interest" description="Disordered" evidence="1">
    <location>
        <begin position="286"/>
        <end position="306"/>
    </location>
</feature>
<sequence length="318" mass="36860">MGSRKSYMFPERYNLTNLQRVFSNPTLLRRELGRITSRVVFPINNEIFERRHGDGIDIMSQDWDNLVILDACRYDHFLEQNTLRGSLRPVLSKGAHSWEFMRNNFAGKSLYDTVYVTGNPHTPKLPDNTFHAIDITHNPSEPEKTIQMALDAHEKYPDKRLIIHIMSPHAPHLGKTAKKLRERNEELNTSKTGNSSGQNIWKSTIEGQVTREELRQAYQESVDIALEHAETLVNELDGKSVITSDHGEMLGERVFPLTHRQYAHPHNLYTRELRFVPWFEVEQDSETRREVVSEPPTAFNRPDKETVDNRLEALGYKS</sequence>
<proteinExistence type="predicted"/>
<dbReference type="InterPro" id="IPR017850">
    <property type="entry name" value="Alkaline_phosphatase_core_sf"/>
</dbReference>
<evidence type="ECO:0008006" key="4">
    <source>
        <dbReference type="Google" id="ProtNLM"/>
    </source>
</evidence>
<keyword evidence="3" id="KW-1185">Reference proteome</keyword>
<evidence type="ECO:0000256" key="1">
    <source>
        <dbReference type="SAM" id="MobiDB-lite"/>
    </source>
</evidence>
<organism evidence="2 3">
    <name type="scientific">Haloarcula taiwanensis</name>
    <dbReference type="NCBI Taxonomy" id="1932004"/>
    <lineage>
        <taxon>Archaea</taxon>
        <taxon>Methanobacteriati</taxon>
        <taxon>Methanobacteriota</taxon>
        <taxon>Stenosarchaea group</taxon>
        <taxon>Halobacteria</taxon>
        <taxon>Halobacteriales</taxon>
        <taxon>Haloarculaceae</taxon>
        <taxon>Haloarcula</taxon>
    </lineage>
</organism>
<dbReference type="Proteomes" id="UP000242917">
    <property type="component" value="Chromosome I"/>
</dbReference>
<name>A0A2H4ZZV7_9EURY</name>
<dbReference type="KEGG" id="hta:BVU17_11040"/>
<reference evidence="2 3" key="1">
    <citation type="submission" date="2017-01" db="EMBL/GenBank/DDBJ databases">
        <title>A Red Light-Sensitive Sensory Rhodopsin I From Haloarcula taiwanensis, A New Haloarchaeon Isolated From Taiwan.</title>
        <authorList>
            <person name="Yang C.-S."/>
            <person name="Han Y.-A."/>
            <person name="Chen P.-C."/>
            <person name="Ng W.V."/>
            <person name="Chen T.-W."/>
        </authorList>
    </citation>
    <scope>NUCLEOTIDE SEQUENCE [LARGE SCALE GENOMIC DNA]</scope>
    <source>
        <strain evidence="2 3">Taiwanensis</strain>
    </source>
</reference>
<dbReference type="Gene3D" id="3.40.720.10">
    <property type="entry name" value="Alkaline Phosphatase, subunit A"/>
    <property type="match status" value="1"/>
</dbReference>